<dbReference type="InterPro" id="IPR029001">
    <property type="entry name" value="ITPase-like_fam"/>
</dbReference>
<feature type="binding site" evidence="10">
    <location>
        <position position="71"/>
    </location>
    <ligand>
        <name>Mg(2+)</name>
        <dbReference type="ChEBI" id="CHEBI:18420"/>
    </ligand>
</feature>
<evidence type="ECO:0000256" key="3">
    <source>
        <dbReference type="ARBA" id="ARBA00022723"/>
    </source>
</evidence>
<proteinExistence type="inferred from homology"/>
<sequence>MRKCLIASSNVNKAREVQEILKDFNFEVLTTHDVEEELEVIEDADSFTGNALLKAKAYHERYPEYYILADDSGLMIEALDGRPGIYSARYGGDLSYPEKFKLIWSELAETGVDPNEWRAKFVCAIAWCEPGVSLSGEVDARVFQGEMHGIILDEARGENGFGYDPIFYLPEFGKTNAEISAEEKNKISHRGRALSELQKYLKN</sequence>
<organism evidence="12 13">
    <name type="scientific">Fastidiosipila sanguinis</name>
    <dbReference type="NCBI Taxonomy" id="236753"/>
    <lineage>
        <taxon>Bacteria</taxon>
        <taxon>Bacillati</taxon>
        <taxon>Bacillota</taxon>
        <taxon>Clostridia</taxon>
        <taxon>Eubacteriales</taxon>
        <taxon>Oscillospiraceae</taxon>
        <taxon>Fastidiosipila</taxon>
    </lineage>
</organism>
<feature type="binding site" evidence="10">
    <location>
        <position position="72"/>
    </location>
    <ligand>
        <name>substrate</name>
    </ligand>
</feature>
<evidence type="ECO:0000256" key="8">
    <source>
        <dbReference type="ARBA" id="ARBA00051875"/>
    </source>
</evidence>
<comment type="catalytic activity">
    <reaction evidence="8 10">
        <text>dITP + H2O = dIMP + diphosphate + H(+)</text>
        <dbReference type="Rhea" id="RHEA:28342"/>
        <dbReference type="ChEBI" id="CHEBI:15377"/>
        <dbReference type="ChEBI" id="CHEBI:15378"/>
        <dbReference type="ChEBI" id="CHEBI:33019"/>
        <dbReference type="ChEBI" id="CHEBI:61194"/>
        <dbReference type="ChEBI" id="CHEBI:61382"/>
        <dbReference type="EC" id="3.6.1.66"/>
    </reaction>
</comment>
<dbReference type="PANTHER" id="PTHR11067">
    <property type="entry name" value="INOSINE TRIPHOSPHATE PYROPHOSPHATASE/HAM1 PROTEIN"/>
    <property type="match status" value="1"/>
</dbReference>
<dbReference type="NCBIfam" id="TIGR00042">
    <property type="entry name" value="RdgB/HAM1 family non-canonical purine NTP pyrophosphatase"/>
    <property type="match status" value="1"/>
</dbReference>
<evidence type="ECO:0000256" key="6">
    <source>
        <dbReference type="ARBA" id="ARBA00022842"/>
    </source>
</evidence>
<dbReference type="GO" id="GO:0035870">
    <property type="term" value="F:dITP diphosphatase activity"/>
    <property type="evidence" value="ECO:0007669"/>
    <property type="project" value="UniProtKB-UniRule"/>
</dbReference>
<keyword evidence="4 10" id="KW-0547">Nucleotide-binding</keyword>
<accession>A0A2S0KM89</accession>
<dbReference type="RefSeq" id="WP_106012105.1">
    <property type="nucleotide sequence ID" value="NZ_CP027226.1"/>
</dbReference>
<dbReference type="GO" id="GO:0017111">
    <property type="term" value="F:ribonucleoside triphosphate phosphatase activity"/>
    <property type="evidence" value="ECO:0007669"/>
    <property type="project" value="InterPro"/>
</dbReference>
<comment type="similarity">
    <text evidence="1 10 11">Belongs to the HAM1 NTPase family.</text>
</comment>
<feature type="binding site" evidence="10">
    <location>
        <position position="184"/>
    </location>
    <ligand>
        <name>substrate</name>
    </ligand>
</feature>
<dbReference type="PANTHER" id="PTHR11067:SF9">
    <property type="entry name" value="INOSINE TRIPHOSPHATE PYROPHOSPHATASE"/>
    <property type="match status" value="1"/>
</dbReference>
<gene>
    <name evidence="12" type="primary">rdgB</name>
    <name evidence="12" type="ORF">C5Q98_02220</name>
</gene>
<dbReference type="GO" id="GO:0036222">
    <property type="term" value="F:XTP diphosphatase activity"/>
    <property type="evidence" value="ECO:0007669"/>
    <property type="project" value="UniProtKB-UniRule"/>
</dbReference>
<dbReference type="OrthoDB" id="9807456at2"/>
<evidence type="ECO:0000256" key="11">
    <source>
        <dbReference type="RuleBase" id="RU003781"/>
    </source>
</evidence>
<comment type="caution">
    <text evidence="10">Lacks conserved residue(s) required for the propagation of feature annotation.</text>
</comment>
<dbReference type="GO" id="GO:0046872">
    <property type="term" value="F:metal ion binding"/>
    <property type="evidence" value="ECO:0007669"/>
    <property type="project" value="UniProtKB-KW"/>
</dbReference>
<comment type="catalytic activity">
    <reaction evidence="9 10">
        <text>XTP + H2O = XMP + diphosphate + H(+)</text>
        <dbReference type="Rhea" id="RHEA:28610"/>
        <dbReference type="ChEBI" id="CHEBI:15377"/>
        <dbReference type="ChEBI" id="CHEBI:15378"/>
        <dbReference type="ChEBI" id="CHEBI:33019"/>
        <dbReference type="ChEBI" id="CHEBI:57464"/>
        <dbReference type="ChEBI" id="CHEBI:61314"/>
        <dbReference type="EC" id="3.6.1.66"/>
    </reaction>
</comment>
<dbReference type="SUPFAM" id="SSF52972">
    <property type="entry name" value="ITPase-like"/>
    <property type="match status" value="1"/>
</dbReference>
<protein>
    <recommendedName>
        <fullName evidence="10">dITP/XTP pyrophosphatase</fullName>
        <ecNumber evidence="10">3.6.1.66</ecNumber>
    </recommendedName>
    <alternativeName>
        <fullName evidence="10">Non-canonical purine NTP pyrophosphatase</fullName>
    </alternativeName>
    <alternativeName>
        <fullName evidence="10">Non-standard purine NTP pyrophosphatase</fullName>
    </alternativeName>
    <alternativeName>
        <fullName evidence="10">Nucleoside-triphosphate diphosphatase</fullName>
    </alternativeName>
    <alternativeName>
        <fullName evidence="10">Nucleoside-triphosphate pyrophosphatase</fullName>
        <shortName evidence="10">NTPase</shortName>
    </alternativeName>
</protein>
<feature type="binding site" evidence="10">
    <location>
        <begin position="161"/>
        <end position="164"/>
    </location>
    <ligand>
        <name>substrate</name>
    </ligand>
</feature>
<evidence type="ECO:0000256" key="5">
    <source>
        <dbReference type="ARBA" id="ARBA00022801"/>
    </source>
</evidence>
<dbReference type="GO" id="GO:0009117">
    <property type="term" value="P:nucleotide metabolic process"/>
    <property type="evidence" value="ECO:0007669"/>
    <property type="project" value="UniProtKB-KW"/>
</dbReference>
<name>A0A2S0KM89_9FIRM</name>
<evidence type="ECO:0000313" key="13">
    <source>
        <dbReference type="Proteomes" id="UP000237947"/>
    </source>
</evidence>
<keyword evidence="5 10" id="KW-0378">Hydrolase</keyword>
<evidence type="ECO:0000256" key="10">
    <source>
        <dbReference type="HAMAP-Rule" id="MF_01405"/>
    </source>
</evidence>
<evidence type="ECO:0000256" key="4">
    <source>
        <dbReference type="ARBA" id="ARBA00022741"/>
    </source>
</evidence>
<dbReference type="GO" id="GO:0000166">
    <property type="term" value="F:nucleotide binding"/>
    <property type="evidence" value="ECO:0007669"/>
    <property type="project" value="UniProtKB-KW"/>
</dbReference>
<dbReference type="Proteomes" id="UP000237947">
    <property type="component" value="Chromosome"/>
</dbReference>
<dbReference type="FunFam" id="3.90.950.10:FF:000001">
    <property type="entry name" value="dITP/XTP pyrophosphatase"/>
    <property type="match status" value="1"/>
</dbReference>
<dbReference type="HAMAP" id="MF_01405">
    <property type="entry name" value="Non_canon_purine_NTPase"/>
    <property type="match status" value="1"/>
</dbReference>
<evidence type="ECO:0000256" key="2">
    <source>
        <dbReference type="ARBA" id="ARBA00011738"/>
    </source>
</evidence>
<evidence type="ECO:0000256" key="1">
    <source>
        <dbReference type="ARBA" id="ARBA00008023"/>
    </source>
</evidence>
<comment type="subunit">
    <text evidence="2 10">Homodimer.</text>
</comment>
<keyword evidence="13" id="KW-1185">Reference proteome</keyword>
<feature type="binding site" evidence="10">
    <location>
        <begin position="189"/>
        <end position="190"/>
    </location>
    <ligand>
        <name>substrate</name>
    </ligand>
</feature>
<dbReference type="AlphaFoldDB" id="A0A2S0KM89"/>
<dbReference type="GO" id="GO:0005829">
    <property type="term" value="C:cytosol"/>
    <property type="evidence" value="ECO:0007669"/>
    <property type="project" value="TreeGrafter"/>
</dbReference>
<comment type="cofactor">
    <cofactor evidence="10">
        <name>Mg(2+)</name>
        <dbReference type="ChEBI" id="CHEBI:18420"/>
    </cofactor>
    <text evidence="10">Binds 1 Mg(2+) ion per subunit.</text>
</comment>
<comment type="catalytic activity">
    <reaction evidence="10">
        <text>ITP + H2O = IMP + diphosphate + H(+)</text>
        <dbReference type="Rhea" id="RHEA:29399"/>
        <dbReference type="ChEBI" id="CHEBI:15377"/>
        <dbReference type="ChEBI" id="CHEBI:15378"/>
        <dbReference type="ChEBI" id="CHEBI:33019"/>
        <dbReference type="ChEBI" id="CHEBI:58053"/>
        <dbReference type="ChEBI" id="CHEBI:61402"/>
        <dbReference type="EC" id="3.6.1.66"/>
    </reaction>
</comment>
<dbReference type="GO" id="GO:0009146">
    <property type="term" value="P:purine nucleoside triphosphate catabolic process"/>
    <property type="evidence" value="ECO:0007669"/>
    <property type="project" value="UniProtKB-UniRule"/>
</dbReference>
<dbReference type="EMBL" id="CP027226">
    <property type="protein sequence ID" value="AVM42119.1"/>
    <property type="molecule type" value="Genomic_DNA"/>
</dbReference>
<feature type="active site" description="Proton acceptor" evidence="10">
    <location>
        <position position="71"/>
    </location>
</feature>
<reference evidence="13" key="1">
    <citation type="submission" date="2018-02" db="EMBL/GenBank/DDBJ databases">
        <authorList>
            <person name="Holder M.E."/>
            <person name="Ajami N.J."/>
            <person name="Petrosino J.F."/>
        </authorList>
    </citation>
    <scope>NUCLEOTIDE SEQUENCE [LARGE SCALE GENOMIC DNA]</scope>
    <source>
        <strain evidence="13">CCUG 47711</strain>
    </source>
</reference>
<dbReference type="CDD" id="cd00515">
    <property type="entry name" value="HAM1"/>
    <property type="match status" value="1"/>
</dbReference>
<evidence type="ECO:0000256" key="7">
    <source>
        <dbReference type="ARBA" id="ARBA00023080"/>
    </source>
</evidence>
<dbReference type="GO" id="GO:0036220">
    <property type="term" value="F:ITP diphosphatase activity"/>
    <property type="evidence" value="ECO:0007669"/>
    <property type="project" value="UniProtKB-UniRule"/>
</dbReference>
<comment type="function">
    <text evidence="10">Pyrophosphatase that catalyzes the hydrolysis of nucleoside triphosphates to their monophosphate derivatives, with a high preference for the non-canonical purine nucleotides XTP (xanthosine triphosphate), dITP (deoxyinosine triphosphate) and ITP. Seems to function as a house-cleaning enzyme that removes non-canonical purine nucleotides from the nucleotide pool, thus preventing their incorporation into DNA/RNA and avoiding chromosomal lesions.</text>
</comment>
<dbReference type="Gene3D" id="3.90.950.10">
    <property type="match status" value="1"/>
</dbReference>
<evidence type="ECO:0000256" key="9">
    <source>
        <dbReference type="ARBA" id="ARBA00052017"/>
    </source>
</evidence>
<dbReference type="InterPro" id="IPR002637">
    <property type="entry name" value="RdgB/HAM1"/>
</dbReference>
<dbReference type="InterPro" id="IPR020922">
    <property type="entry name" value="dITP/XTP_pyrophosphatase"/>
</dbReference>
<keyword evidence="3 10" id="KW-0479">Metal-binding</keyword>
<keyword evidence="6 10" id="KW-0460">Magnesium</keyword>
<evidence type="ECO:0000313" key="12">
    <source>
        <dbReference type="EMBL" id="AVM42119.1"/>
    </source>
</evidence>
<keyword evidence="7 10" id="KW-0546">Nucleotide metabolism</keyword>
<feature type="binding site" evidence="10">
    <location>
        <begin position="8"/>
        <end position="13"/>
    </location>
    <ligand>
        <name>substrate</name>
    </ligand>
</feature>
<dbReference type="KEGG" id="fsa:C5Q98_02220"/>
<dbReference type="EC" id="3.6.1.66" evidence="10"/>
<dbReference type="Pfam" id="PF01725">
    <property type="entry name" value="Ham1p_like"/>
    <property type="match status" value="1"/>
</dbReference>